<dbReference type="GO" id="GO:0005783">
    <property type="term" value="C:endoplasmic reticulum"/>
    <property type="evidence" value="ECO:0007669"/>
    <property type="project" value="TreeGrafter"/>
</dbReference>
<sequence length="550" mass="59954">MAPKSKPAAAANGAAKKPAAKSTTPSGTASPATATVEIQEFAAVVYGPGKPDKTLYDAEQNKIKAEIDAVQVKLTAVKEKIALTSKSGPGSERRNALKAELDSIRGQQSTNKLSRGKIHDQLKTIQDGIQKKIKDLNAARAKIPFKTVAEVDERIRQLEKQVESGNLKLVEEKRALQEISQWKRSRRIVEGFQAEQESIEADRAKADELRKQLDDPEAIAISKRYDEIKAELDELKKESDEAYASRSKLLDERSALQGQLDELYNKKRESAQRFKEANDRFYTKLNEDRARRAERQRAQRQAEEEAKKKEIADRLREEAEIPAFQAQIEDCQTLIDYFSGKSSTATLSSQKPLKQKSDLAGVPKLEPRQVEAAPEGVIVRKKKGEDEDAYFVGGGKKKGAKKGAAKPSAPAPETNGGSESASGQLNVPLPTLTALLSLSIPPPTSSADVSRVIEDLKTKKAWFEANQARVTAENKAKAEAEIRRILGKSADQTEAPTPAADDIAPPNGGAELPAEPAPTPASTDLPSTAVPVDTVEQKLETVQEQEVEAS</sequence>
<dbReference type="GO" id="GO:0003729">
    <property type="term" value="F:mRNA binding"/>
    <property type="evidence" value="ECO:0007669"/>
    <property type="project" value="TreeGrafter"/>
</dbReference>
<feature type="compositionally biased region" description="Basic residues" evidence="1">
    <location>
        <begin position="395"/>
        <end position="404"/>
    </location>
</feature>
<dbReference type="EMBL" id="KZ084097">
    <property type="protein sequence ID" value="OSD04280.1"/>
    <property type="molecule type" value="Genomic_DNA"/>
</dbReference>
<accession>A0A1Y2IT08</accession>
<feature type="region of interest" description="Disordered" evidence="1">
    <location>
        <begin position="344"/>
        <end position="368"/>
    </location>
</feature>
<dbReference type="GO" id="GO:1990904">
    <property type="term" value="C:ribonucleoprotein complex"/>
    <property type="evidence" value="ECO:0007669"/>
    <property type="project" value="TreeGrafter"/>
</dbReference>
<dbReference type="GO" id="GO:0042175">
    <property type="term" value="C:nuclear outer membrane-endoplasmic reticulum membrane network"/>
    <property type="evidence" value="ECO:0007669"/>
    <property type="project" value="TreeGrafter"/>
</dbReference>
<evidence type="ECO:0000256" key="1">
    <source>
        <dbReference type="SAM" id="MobiDB-lite"/>
    </source>
</evidence>
<feature type="region of interest" description="Disordered" evidence="1">
    <location>
        <begin position="285"/>
        <end position="309"/>
    </location>
</feature>
<gene>
    <name evidence="2" type="ORF">PYCCODRAFT_1433663</name>
</gene>
<dbReference type="InterPro" id="IPR039604">
    <property type="entry name" value="Bfr1"/>
</dbReference>
<dbReference type="Proteomes" id="UP000193067">
    <property type="component" value="Unassembled WGS sequence"/>
</dbReference>
<protein>
    <recommendedName>
        <fullName evidence="4">Nuclear segregation protein Bfr1</fullName>
    </recommendedName>
</protein>
<feature type="region of interest" description="Disordered" evidence="1">
    <location>
        <begin position="484"/>
        <end position="532"/>
    </location>
</feature>
<dbReference type="OrthoDB" id="2195113at2759"/>
<evidence type="ECO:0000313" key="2">
    <source>
        <dbReference type="EMBL" id="OSD04280.1"/>
    </source>
</evidence>
<reference evidence="2 3" key="1">
    <citation type="journal article" date="2015" name="Biotechnol. Biofuels">
        <title>Enhanced degradation of softwood versus hardwood by the white-rot fungus Pycnoporus coccineus.</title>
        <authorList>
            <person name="Couturier M."/>
            <person name="Navarro D."/>
            <person name="Chevret D."/>
            <person name="Henrissat B."/>
            <person name="Piumi F."/>
            <person name="Ruiz-Duenas F.J."/>
            <person name="Martinez A.T."/>
            <person name="Grigoriev I.V."/>
            <person name="Riley R."/>
            <person name="Lipzen A."/>
            <person name="Berrin J.G."/>
            <person name="Master E.R."/>
            <person name="Rosso M.N."/>
        </authorList>
    </citation>
    <scope>NUCLEOTIDE SEQUENCE [LARGE SCALE GENOMIC DNA]</scope>
    <source>
        <strain evidence="2 3">BRFM310</strain>
    </source>
</reference>
<dbReference type="AlphaFoldDB" id="A0A1Y2IT08"/>
<dbReference type="GO" id="GO:0008298">
    <property type="term" value="P:intracellular mRNA localization"/>
    <property type="evidence" value="ECO:0007669"/>
    <property type="project" value="TreeGrafter"/>
</dbReference>
<name>A0A1Y2IT08_TRAC3</name>
<keyword evidence="3" id="KW-1185">Reference proteome</keyword>
<organism evidence="2 3">
    <name type="scientific">Trametes coccinea (strain BRFM310)</name>
    <name type="common">Pycnoporus coccineus</name>
    <dbReference type="NCBI Taxonomy" id="1353009"/>
    <lineage>
        <taxon>Eukaryota</taxon>
        <taxon>Fungi</taxon>
        <taxon>Dikarya</taxon>
        <taxon>Basidiomycota</taxon>
        <taxon>Agaricomycotina</taxon>
        <taxon>Agaricomycetes</taxon>
        <taxon>Polyporales</taxon>
        <taxon>Polyporaceae</taxon>
        <taxon>Trametes</taxon>
    </lineage>
</organism>
<feature type="region of interest" description="Disordered" evidence="1">
    <location>
        <begin position="1"/>
        <end position="31"/>
    </location>
</feature>
<dbReference type="PANTHER" id="PTHR31027:SF2">
    <property type="entry name" value="LEBERCILIN DOMAIN-CONTAINING PROTEIN"/>
    <property type="match status" value="1"/>
</dbReference>
<dbReference type="PANTHER" id="PTHR31027">
    <property type="entry name" value="NUCLEAR SEGREGATION PROTEIN BFR1"/>
    <property type="match status" value="1"/>
</dbReference>
<proteinExistence type="predicted"/>
<dbReference type="STRING" id="1353009.A0A1Y2IT08"/>
<evidence type="ECO:0008006" key="4">
    <source>
        <dbReference type="Google" id="ProtNLM"/>
    </source>
</evidence>
<evidence type="ECO:0000313" key="3">
    <source>
        <dbReference type="Proteomes" id="UP000193067"/>
    </source>
</evidence>
<feature type="region of interest" description="Disordered" evidence="1">
    <location>
        <begin position="389"/>
        <end position="425"/>
    </location>
</feature>
<feature type="compositionally biased region" description="Polar residues" evidence="1">
    <location>
        <begin position="415"/>
        <end position="425"/>
    </location>
</feature>
<feature type="compositionally biased region" description="Low complexity" evidence="1">
    <location>
        <begin position="495"/>
        <end position="514"/>
    </location>
</feature>